<evidence type="ECO:0008006" key="9">
    <source>
        <dbReference type="Google" id="ProtNLM"/>
    </source>
</evidence>
<reference evidence="7 8" key="1">
    <citation type="submission" date="2024-08" db="EMBL/GenBank/DDBJ databases">
        <authorList>
            <person name="Cucini C."/>
            <person name="Frati F."/>
        </authorList>
    </citation>
    <scope>NUCLEOTIDE SEQUENCE [LARGE SCALE GENOMIC DNA]</scope>
</reference>
<evidence type="ECO:0000313" key="8">
    <source>
        <dbReference type="Proteomes" id="UP001642540"/>
    </source>
</evidence>
<evidence type="ECO:0000256" key="5">
    <source>
        <dbReference type="ARBA" id="ARBA00023136"/>
    </source>
</evidence>
<feature type="transmembrane region" description="Helical" evidence="6">
    <location>
        <begin position="115"/>
        <end position="143"/>
    </location>
</feature>
<evidence type="ECO:0000313" key="7">
    <source>
        <dbReference type="EMBL" id="CAL8118148.1"/>
    </source>
</evidence>
<gene>
    <name evidence="7" type="ORF">ODALV1_LOCUS18001</name>
</gene>
<evidence type="ECO:0000256" key="6">
    <source>
        <dbReference type="SAM" id="Phobius"/>
    </source>
</evidence>
<keyword evidence="2" id="KW-1003">Cell membrane</keyword>
<keyword evidence="4 6" id="KW-1133">Transmembrane helix</keyword>
<evidence type="ECO:0000256" key="2">
    <source>
        <dbReference type="ARBA" id="ARBA00022475"/>
    </source>
</evidence>
<feature type="transmembrane region" description="Helical" evidence="6">
    <location>
        <begin position="7"/>
        <end position="30"/>
    </location>
</feature>
<protein>
    <recommendedName>
        <fullName evidence="9">Gustatory receptor</fullName>
    </recommendedName>
</protein>
<dbReference type="Proteomes" id="UP001642540">
    <property type="component" value="Unassembled WGS sequence"/>
</dbReference>
<proteinExistence type="predicted"/>
<comment type="subcellular location">
    <subcellularLocation>
        <location evidence="1">Cell membrane</location>
        <topology evidence="1">Multi-pass membrane protein</topology>
    </subcellularLocation>
</comment>
<keyword evidence="5 6" id="KW-0472">Membrane</keyword>
<keyword evidence="8" id="KW-1185">Reference proteome</keyword>
<accession>A0ABP1R349</accession>
<keyword evidence="3 6" id="KW-0812">Transmembrane</keyword>
<evidence type="ECO:0000256" key="3">
    <source>
        <dbReference type="ARBA" id="ARBA00022692"/>
    </source>
</evidence>
<organism evidence="7 8">
    <name type="scientific">Orchesella dallaii</name>
    <dbReference type="NCBI Taxonomy" id="48710"/>
    <lineage>
        <taxon>Eukaryota</taxon>
        <taxon>Metazoa</taxon>
        <taxon>Ecdysozoa</taxon>
        <taxon>Arthropoda</taxon>
        <taxon>Hexapoda</taxon>
        <taxon>Collembola</taxon>
        <taxon>Entomobryomorpha</taxon>
        <taxon>Entomobryoidea</taxon>
        <taxon>Orchesellidae</taxon>
        <taxon>Orchesellinae</taxon>
        <taxon>Orchesella</taxon>
    </lineage>
</organism>
<dbReference type="EMBL" id="CAXLJM020000057">
    <property type="protein sequence ID" value="CAL8118148.1"/>
    <property type="molecule type" value="Genomic_DNA"/>
</dbReference>
<evidence type="ECO:0000256" key="4">
    <source>
        <dbReference type="ARBA" id="ARBA00022989"/>
    </source>
</evidence>
<comment type="caution">
    <text evidence="7">The sequence shown here is derived from an EMBL/GenBank/DDBJ whole genome shotgun (WGS) entry which is preliminary data.</text>
</comment>
<dbReference type="InterPro" id="IPR013604">
    <property type="entry name" value="7TM_chemorcpt"/>
</dbReference>
<name>A0ABP1R349_9HEXA</name>
<evidence type="ECO:0000256" key="1">
    <source>
        <dbReference type="ARBA" id="ARBA00004651"/>
    </source>
</evidence>
<feature type="transmembrane region" description="Helical" evidence="6">
    <location>
        <begin position="42"/>
        <end position="67"/>
    </location>
</feature>
<feature type="transmembrane region" description="Helical" evidence="6">
    <location>
        <begin position="155"/>
        <end position="174"/>
    </location>
</feature>
<dbReference type="Pfam" id="PF08395">
    <property type="entry name" value="7tm_7"/>
    <property type="match status" value="1"/>
</dbReference>
<sequence length="257" mass="29591">MKQRRKFVLVTISVNTCFSVSFFIILIDYYSKTLDSHALTGFFLYAFATVWAGLSSCVHLLTSLWLIGLLRCFKIVAILLDQQLQLSRQHFTEDGDQILKTFRHLETLTDEFNEVFGCLIAVDVLSVLLAILLMLFQMVVFLSTSDYVNGLAHCWFLTANIWIVVTFCEASYVFEKQTKRCSSRLKQLTPRSSVNHGIIMKITMQVTRNLCSPIIIMPRSLFRVNRRTLTDMASAIITYMVMLVQFYKEDETITLTD</sequence>